<evidence type="ECO:0000256" key="1">
    <source>
        <dbReference type="SAM" id="SignalP"/>
    </source>
</evidence>
<keyword evidence="4" id="KW-1185">Reference proteome</keyword>
<feature type="domain" description="FAS1" evidence="2">
    <location>
        <begin position="179"/>
        <end position="315"/>
    </location>
</feature>
<dbReference type="RefSeq" id="WP_183553835.1">
    <property type="nucleotide sequence ID" value="NZ_JACHBX010000002.1"/>
</dbReference>
<evidence type="ECO:0000313" key="3">
    <source>
        <dbReference type="EMBL" id="MBB6133799.1"/>
    </source>
</evidence>
<comment type="caution">
    <text evidence="3">The sequence shown here is derived from an EMBL/GenBank/DDBJ whole genome shotgun (WGS) entry which is preliminary data.</text>
</comment>
<dbReference type="PANTHER" id="PTHR10900">
    <property type="entry name" value="PERIOSTIN-RELATED"/>
    <property type="match status" value="1"/>
</dbReference>
<dbReference type="Proteomes" id="UP000540787">
    <property type="component" value="Unassembled WGS sequence"/>
</dbReference>
<evidence type="ECO:0000259" key="2">
    <source>
        <dbReference type="PROSITE" id="PS50213"/>
    </source>
</evidence>
<dbReference type="InterPro" id="IPR000782">
    <property type="entry name" value="FAS1_domain"/>
</dbReference>
<gene>
    <name evidence="3" type="ORF">HD842_001941</name>
</gene>
<feature type="domain" description="FAS1" evidence="2">
    <location>
        <begin position="26"/>
        <end position="173"/>
    </location>
</feature>
<dbReference type="GO" id="GO:0005615">
    <property type="term" value="C:extracellular space"/>
    <property type="evidence" value="ECO:0007669"/>
    <property type="project" value="TreeGrafter"/>
</dbReference>
<protein>
    <submittedName>
        <fullName evidence="3">Transforming growth factor-beta-induced protein</fullName>
    </submittedName>
</protein>
<feature type="signal peptide" evidence="1">
    <location>
        <begin position="1"/>
        <end position="24"/>
    </location>
</feature>
<dbReference type="Gene3D" id="2.30.180.10">
    <property type="entry name" value="FAS1 domain"/>
    <property type="match status" value="2"/>
</dbReference>
<dbReference type="PANTHER" id="PTHR10900:SF77">
    <property type="entry name" value="FI19380P1"/>
    <property type="match status" value="1"/>
</dbReference>
<dbReference type="SUPFAM" id="SSF82153">
    <property type="entry name" value="FAS1 domain"/>
    <property type="match status" value="2"/>
</dbReference>
<proteinExistence type="predicted"/>
<dbReference type="SMART" id="SM00554">
    <property type="entry name" value="FAS1"/>
    <property type="match status" value="2"/>
</dbReference>
<keyword evidence="1" id="KW-0732">Signal</keyword>
<accession>A0A7X0CEC0</accession>
<evidence type="ECO:0000313" key="4">
    <source>
        <dbReference type="Proteomes" id="UP000540787"/>
    </source>
</evidence>
<sequence length="318" mass="31669">MRSVLKWLGALSLAVLLSSCGSSDDDLGNVAEVAQKNGFTALLAAVDKAGIASTLTAANADLTVLAPTDAAFGALATQLGFANAGAMVAALPAADLGKILRYHVIPGARSSAALSTAGATLATAYVFDGAAARLALNTSSGVAFTDAVLARASVTTANVYADNGIIHGIDKVLIPPGVLNVVQMAQTNPASFSSLVGAVVATGLAPALSASGPFTVFAPNNAAFASAPTGLTRSQLTSVLTYHVLPAQVLSTAIPFGTPVATLATTALDGSTVPAQTITINRNLTITDTTAVPATILATDVRASNGVIHVIGKVLIPR</sequence>
<organism evidence="3 4">
    <name type="scientific">Massilia aurea</name>
    <dbReference type="NCBI Taxonomy" id="373040"/>
    <lineage>
        <taxon>Bacteria</taxon>
        <taxon>Pseudomonadati</taxon>
        <taxon>Pseudomonadota</taxon>
        <taxon>Betaproteobacteria</taxon>
        <taxon>Burkholderiales</taxon>
        <taxon>Oxalobacteraceae</taxon>
        <taxon>Telluria group</taxon>
        <taxon>Massilia</taxon>
    </lineage>
</organism>
<reference evidence="3 4" key="1">
    <citation type="submission" date="2020-08" db="EMBL/GenBank/DDBJ databases">
        <title>The Agave Microbiome: Exploring the role of microbial communities in plant adaptations to desert environments.</title>
        <authorList>
            <person name="Partida-Martinez L.P."/>
        </authorList>
    </citation>
    <scope>NUCLEOTIDE SEQUENCE [LARGE SCALE GENOMIC DNA]</scope>
    <source>
        <strain evidence="3 4">AT3.2</strain>
    </source>
</reference>
<dbReference type="EMBL" id="JACHBX010000002">
    <property type="protein sequence ID" value="MBB6133799.1"/>
    <property type="molecule type" value="Genomic_DNA"/>
</dbReference>
<dbReference type="InterPro" id="IPR050904">
    <property type="entry name" value="Adhesion/Biosynth-related"/>
</dbReference>
<dbReference type="PROSITE" id="PS50213">
    <property type="entry name" value="FAS1"/>
    <property type="match status" value="2"/>
</dbReference>
<name>A0A7X0CEC0_9BURK</name>
<dbReference type="InterPro" id="IPR036378">
    <property type="entry name" value="FAS1_dom_sf"/>
</dbReference>
<dbReference type="PROSITE" id="PS51257">
    <property type="entry name" value="PROKAR_LIPOPROTEIN"/>
    <property type="match status" value="1"/>
</dbReference>
<dbReference type="AlphaFoldDB" id="A0A7X0CEC0"/>
<feature type="chain" id="PRO_5031274084" evidence="1">
    <location>
        <begin position="25"/>
        <end position="318"/>
    </location>
</feature>
<dbReference type="Pfam" id="PF02469">
    <property type="entry name" value="Fasciclin"/>
    <property type="match status" value="2"/>
</dbReference>